<keyword evidence="2" id="KW-1185">Reference proteome</keyword>
<protein>
    <submittedName>
        <fullName evidence="1">Uncharacterized protein</fullName>
    </submittedName>
</protein>
<accession>A0A7J8SVW4</accession>
<name>A0A7J8SVW4_GOSDV</name>
<sequence length="124" mass="14351">MFQQKVPLVIEFSLCVVLKWLLDRSYRPWMLRSLCIGIDCGINQLLRVQFIIILRQANCMDNALAKTGIVKGRPHQKRNRKLPGGTVRQFDNNDPLYSSLLAGWLAEERRVPSGRLYRVKPLMV</sequence>
<dbReference type="Proteomes" id="UP000593561">
    <property type="component" value="Unassembled WGS sequence"/>
</dbReference>
<gene>
    <name evidence="1" type="ORF">Godav_024208</name>
</gene>
<dbReference type="AlphaFoldDB" id="A0A7J8SVW4"/>
<comment type="caution">
    <text evidence="1">The sequence shown here is derived from an EMBL/GenBank/DDBJ whole genome shotgun (WGS) entry which is preliminary data.</text>
</comment>
<proteinExistence type="predicted"/>
<organism evidence="1 2">
    <name type="scientific">Gossypium davidsonii</name>
    <name type="common">Davidson's cotton</name>
    <name type="synonym">Gossypium klotzschianum subsp. davidsonii</name>
    <dbReference type="NCBI Taxonomy" id="34287"/>
    <lineage>
        <taxon>Eukaryota</taxon>
        <taxon>Viridiplantae</taxon>
        <taxon>Streptophyta</taxon>
        <taxon>Embryophyta</taxon>
        <taxon>Tracheophyta</taxon>
        <taxon>Spermatophyta</taxon>
        <taxon>Magnoliopsida</taxon>
        <taxon>eudicotyledons</taxon>
        <taxon>Gunneridae</taxon>
        <taxon>Pentapetalae</taxon>
        <taxon>rosids</taxon>
        <taxon>malvids</taxon>
        <taxon>Malvales</taxon>
        <taxon>Malvaceae</taxon>
        <taxon>Malvoideae</taxon>
        <taxon>Gossypium</taxon>
    </lineage>
</organism>
<evidence type="ECO:0000313" key="1">
    <source>
        <dbReference type="EMBL" id="MBA0629696.1"/>
    </source>
</evidence>
<dbReference type="EMBL" id="JABFAC010000011">
    <property type="protein sequence ID" value="MBA0629696.1"/>
    <property type="molecule type" value="Genomic_DNA"/>
</dbReference>
<evidence type="ECO:0000313" key="2">
    <source>
        <dbReference type="Proteomes" id="UP000593561"/>
    </source>
</evidence>
<reference evidence="1 2" key="1">
    <citation type="journal article" date="2019" name="Genome Biol. Evol.">
        <title>Insights into the evolution of the New World diploid cottons (Gossypium, subgenus Houzingenia) based on genome sequencing.</title>
        <authorList>
            <person name="Grover C.E."/>
            <person name="Arick M.A. 2nd"/>
            <person name="Thrash A."/>
            <person name="Conover J.L."/>
            <person name="Sanders W.S."/>
            <person name="Peterson D.G."/>
            <person name="Frelichowski J.E."/>
            <person name="Scheffler J.A."/>
            <person name="Scheffler B.E."/>
            <person name="Wendel J.F."/>
        </authorList>
    </citation>
    <scope>NUCLEOTIDE SEQUENCE [LARGE SCALE GENOMIC DNA]</scope>
    <source>
        <strain evidence="1">27</strain>
        <tissue evidence="1">Leaf</tissue>
    </source>
</reference>